<evidence type="ECO:0000256" key="2">
    <source>
        <dbReference type="SAM" id="SignalP"/>
    </source>
</evidence>
<protein>
    <recommendedName>
        <fullName evidence="5">EKC/KEOPS complex subunit GON7</fullName>
    </recommendedName>
</protein>
<reference evidence="3 4" key="1">
    <citation type="journal article" date="2015" name="BMC Genomics">
        <title>Gene expression during zombie ant biting behavior reflects the complexity underlying fungal parasitic behavioral manipulation.</title>
        <authorList>
            <person name="de Bekker C."/>
            <person name="Ohm R.A."/>
            <person name="Loreto R.G."/>
            <person name="Sebastian A."/>
            <person name="Albert I."/>
            <person name="Merrow M."/>
            <person name="Brachmann A."/>
            <person name="Hughes D.P."/>
        </authorList>
    </citation>
    <scope>NUCLEOTIDE SEQUENCE [LARGE SCALE GENOMIC DNA]</scope>
    <source>
        <strain evidence="3 4">SC16a</strain>
    </source>
</reference>
<evidence type="ECO:0008006" key="5">
    <source>
        <dbReference type="Google" id="ProtNLM"/>
    </source>
</evidence>
<evidence type="ECO:0000313" key="4">
    <source>
        <dbReference type="Proteomes" id="UP000037136"/>
    </source>
</evidence>
<organism evidence="3 4">
    <name type="scientific">Ophiocordyceps unilateralis</name>
    <name type="common">Zombie-ant fungus</name>
    <name type="synonym">Torrubia unilateralis</name>
    <dbReference type="NCBI Taxonomy" id="268505"/>
    <lineage>
        <taxon>Eukaryota</taxon>
        <taxon>Fungi</taxon>
        <taxon>Dikarya</taxon>
        <taxon>Ascomycota</taxon>
        <taxon>Pezizomycotina</taxon>
        <taxon>Sordariomycetes</taxon>
        <taxon>Hypocreomycetidae</taxon>
        <taxon>Hypocreales</taxon>
        <taxon>Ophiocordycipitaceae</taxon>
        <taxon>Ophiocordyceps</taxon>
    </lineage>
</organism>
<sequence>MVRLAFAAVLAVAATTLAQSIPTQSIVSDVASSGATPQPSPEVPADKGDGAEIDQDDIAGNSTEPIEPEATPEEEATSLKKYAEELRKAGSQLMKQADEVEEFMNTLDAPGDANVKSDGAEGPDVGGEKDQPGAESEKPDNEKPGEENASGA</sequence>
<proteinExistence type="predicted"/>
<feature type="signal peptide" evidence="2">
    <location>
        <begin position="1"/>
        <end position="18"/>
    </location>
</feature>
<reference evidence="3 4" key="2">
    <citation type="journal article" date="2017" name="Sci. Rep.">
        <title>Ant-infecting Ophiocordyceps genomes reveal a high diversity of potential behavioral manipulation genes and a possible major role for enterotoxins.</title>
        <authorList>
            <person name="de Bekker C."/>
            <person name="Ohm R.A."/>
            <person name="Evans H.C."/>
            <person name="Brachmann A."/>
            <person name="Hughes D.P."/>
        </authorList>
    </citation>
    <scope>NUCLEOTIDE SEQUENCE [LARGE SCALE GENOMIC DNA]</scope>
    <source>
        <strain evidence="3 4">SC16a</strain>
    </source>
</reference>
<feature type="region of interest" description="Disordered" evidence="1">
    <location>
        <begin position="29"/>
        <end position="78"/>
    </location>
</feature>
<feature type="compositionally biased region" description="Basic and acidic residues" evidence="1">
    <location>
        <begin position="126"/>
        <end position="146"/>
    </location>
</feature>
<feature type="compositionally biased region" description="Acidic residues" evidence="1">
    <location>
        <begin position="66"/>
        <end position="76"/>
    </location>
</feature>
<evidence type="ECO:0000256" key="1">
    <source>
        <dbReference type="SAM" id="MobiDB-lite"/>
    </source>
</evidence>
<gene>
    <name evidence="3" type="ORF">XA68_17467</name>
</gene>
<dbReference type="AlphaFoldDB" id="A0A2A9P371"/>
<feature type="chain" id="PRO_5012473612" description="EKC/KEOPS complex subunit GON7" evidence="2">
    <location>
        <begin position="19"/>
        <end position="152"/>
    </location>
</feature>
<dbReference type="EMBL" id="LAZP02000731">
    <property type="protein sequence ID" value="PFH55879.1"/>
    <property type="molecule type" value="Genomic_DNA"/>
</dbReference>
<feature type="region of interest" description="Disordered" evidence="1">
    <location>
        <begin position="92"/>
        <end position="152"/>
    </location>
</feature>
<accession>A0A2A9P371</accession>
<comment type="caution">
    <text evidence="3">The sequence shown here is derived from an EMBL/GenBank/DDBJ whole genome shotgun (WGS) entry which is preliminary data.</text>
</comment>
<keyword evidence="4" id="KW-1185">Reference proteome</keyword>
<dbReference type="Proteomes" id="UP000037136">
    <property type="component" value="Unassembled WGS sequence"/>
</dbReference>
<evidence type="ECO:0000313" key="3">
    <source>
        <dbReference type="EMBL" id="PFH55879.1"/>
    </source>
</evidence>
<name>A0A2A9P371_OPHUN</name>
<keyword evidence="2" id="KW-0732">Signal</keyword>